<keyword evidence="1" id="KW-0808">Transferase</keyword>
<dbReference type="SUPFAM" id="SSF54211">
    <property type="entry name" value="Ribosomal protein S5 domain 2-like"/>
    <property type="match status" value="1"/>
</dbReference>
<dbReference type="RefSeq" id="WP_376895123.1">
    <property type="nucleotide sequence ID" value="NZ_JBHULS010000008.1"/>
</dbReference>
<dbReference type="InterPro" id="IPR020568">
    <property type="entry name" value="Ribosomal_Su5_D2-typ_SF"/>
</dbReference>
<dbReference type="Proteomes" id="UP001597472">
    <property type="component" value="Unassembled WGS sequence"/>
</dbReference>
<dbReference type="NCBIfam" id="NF040656">
    <property type="entry name" value="GHMP_GYDIA"/>
    <property type="match status" value="1"/>
</dbReference>
<dbReference type="InterPro" id="IPR047765">
    <property type="entry name" value="GHMP_GYDIA-like"/>
</dbReference>
<protein>
    <submittedName>
        <fullName evidence="1">GYDIA family GHMP kinase</fullName>
    </submittedName>
</protein>
<proteinExistence type="predicted"/>
<reference evidence="2" key="1">
    <citation type="journal article" date="2019" name="Int. J. Syst. Evol. Microbiol.">
        <title>The Global Catalogue of Microorganisms (GCM) 10K type strain sequencing project: providing services to taxonomists for standard genome sequencing and annotation.</title>
        <authorList>
            <consortium name="The Broad Institute Genomics Platform"/>
            <consortium name="The Broad Institute Genome Sequencing Center for Infectious Disease"/>
            <person name="Wu L."/>
            <person name="Ma J."/>
        </authorList>
    </citation>
    <scope>NUCLEOTIDE SEQUENCE [LARGE SCALE GENOMIC DNA]</scope>
    <source>
        <strain evidence="2">KCTC 42587</strain>
    </source>
</reference>
<accession>A0ABW5KW14</accession>
<organism evidence="1 2">
    <name type="scientific">Bizionia sediminis</name>
    <dbReference type="NCBI Taxonomy" id="1737064"/>
    <lineage>
        <taxon>Bacteria</taxon>
        <taxon>Pseudomonadati</taxon>
        <taxon>Bacteroidota</taxon>
        <taxon>Flavobacteriia</taxon>
        <taxon>Flavobacteriales</taxon>
        <taxon>Flavobacteriaceae</taxon>
        <taxon>Bizionia</taxon>
    </lineage>
</organism>
<evidence type="ECO:0000313" key="1">
    <source>
        <dbReference type="EMBL" id="MFD2552684.1"/>
    </source>
</evidence>
<dbReference type="GO" id="GO:0016301">
    <property type="term" value="F:kinase activity"/>
    <property type="evidence" value="ECO:0007669"/>
    <property type="project" value="UniProtKB-KW"/>
</dbReference>
<sequence length="300" mass="33045">MTNYYSHGKVLLTGEYVVLDGALALALPTIYGQSLAVSPQTTNTIIWKSTDNHNQVWFEELFSIQADKTLVAASTHPVSQRLNQILKAAKALNPSFLTTGCHVTSKLNFPRNWGLGSSSTLINNIANWAGVNPYILLQQTFGGSGYDIACAQHGKPLTYNLNNQTRIVKPIAFNPVFQSDLYFVYLNKKQDSREGIASYKAASHYNKKAVAAITAITDQVVTCNNLGEFQDLMERHETIISNIIKQPPVKTRLFPDFPGAIKSLGAWGGDFVLVASTSNPATYFAKKGYKTVLPYTDFIL</sequence>
<name>A0ABW5KW14_9FLAO</name>
<dbReference type="InterPro" id="IPR014721">
    <property type="entry name" value="Ribsml_uS5_D2-typ_fold_subgr"/>
</dbReference>
<keyword evidence="1" id="KW-0418">Kinase</keyword>
<dbReference type="Gene3D" id="3.30.230.10">
    <property type="match status" value="1"/>
</dbReference>
<comment type="caution">
    <text evidence="1">The sequence shown here is derived from an EMBL/GenBank/DDBJ whole genome shotgun (WGS) entry which is preliminary data.</text>
</comment>
<dbReference type="EMBL" id="JBHULS010000008">
    <property type="protein sequence ID" value="MFD2552684.1"/>
    <property type="molecule type" value="Genomic_DNA"/>
</dbReference>
<keyword evidence="2" id="KW-1185">Reference proteome</keyword>
<gene>
    <name evidence="1" type="ORF">ACFSQP_12760</name>
</gene>
<evidence type="ECO:0000313" key="2">
    <source>
        <dbReference type="Proteomes" id="UP001597472"/>
    </source>
</evidence>